<dbReference type="EMBL" id="AP025739">
    <property type="protein sequence ID" value="BDI32089.1"/>
    <property type="molecule type" value="Genomic_DNA"/>
</dbReference>
<protein>
    <submittedName>
        <fullName evidence="1">Uncharacterized protein</fullName>
    </submittedName>
</protein>
<keyword evidence="2" id="KW-1185">Reference proteome</keyword>
<gene>
    <name evidence="1" type="ORF">CCAX7_41400</name>
</gene>
<organism evidence="1 2">
    <name type="scientific">Capsulimonas corticalis</name>
    <dbReference type="NCBI Taxonomy" id="2219043"/>
    <lineage>
        <taxon>Bacteria</taxon>
        <taxon>Bacillati</taxon>
        <taxon>Armatimonadota</taxon>
        <taxon>Armatimonadia</taxon>
        <taxon>Capsulimonadales</taxon>
        <taxon>Capsulimonadaceae</taxon>
        <taxon>Capsulimonas</taxon>
    </lineage>
</organism>
<dbReference type="Gene3D" id="3.20.20.80">
    <property type="entry name" value="Glycosidases"/>
    <property type="match status" value="1"/>
</dbReference>
<dbReference type="KEGG" id="ccot:CCAX7_41400"/>
<name>A0A402CY12_9BACT</name>
<evidence type="ECO:0000313" key="2">
    <source>
        <dbReference type="Proteomes" id="UP000287394"/>
    </source>
</evidence>
<dbReference type="Proteomes" id="UP000287394">
    <property type="component" value="Chromosome"/>
</dbReference>
<sequence>MHTIQDDSLRVHIYQENGEVLAEVSDLRSGAVWGPAPAFTLEVYSILLRRTETMPAPEARIAQGDDWIDVTLGVDNQFFSASATARFSLDQGELVVEIPSDRVQEGRPETSLLSGLHVLPNLLSTSPEAPGHLVLPYRVGALCFPERHSRHQENFLIYGEQHQWELMPMLPACGAVRERESSAMLLIADQGDCDTECRVATDGVGGGQVSFSMRYHYTRIDPVDPIDRRLRFAPLRGEDANYAGMGRRLNAHVFAKAGRGTLLERAEANPDIAYASKSLVLKIMHGCKDIGSITGSGRFHLATTCEQAMEQLSLLKHSGFERVMVQLTGWNLEGHDGCWPTRFPVEPAIGGEEGLRELIAHGQSLGFQMQVHDNYLDLYERSYWFDPELCTGDVYGGPLKRGCWAGGINYIGWPLAYPDTLLGDQMREVQKLGPAGIYYLDAMGLPLEISYNRAHGERRYRRACADGVARILRASREVFGSAGTENGYLYCAAECDYIGSPFLDLFGEPVSEMIDQMVPLWFMAMKGHIFTNLHDTYNAVVDKGDHSPITVAHRMLKMAELGLLPRNEGVAVRGDWGYPLEETIEAMRLEYDLMTGPLAETILASLVDHRVMAGDPEKNDHITYSRFSSGVETVCDYKNGSLEINGQKYPLPKDFAKRPEVARGARSPLAAEAWV</sequence>
<reference evidence="1 2" key="1">
    <citation type="journal article" date="2019" name="Int. J. Syst. Evol. Microbiol.">
        <title>Capsulimonas corticalis gen. nov., sp. nov., an aerobic capsulated bacterium, of a novel bacterial order, Capsulimonadales ord. nov., of the class Armatimonadia of the phylum Armatimonadetes.</title>
        <authorList>
            <person name="Li J."/>
            <person name="Kudo C."/>
            <person name="Tonouchi A."/>
        </authorList>
    </citation>
    <scope>NUCLEOTIDE SEQUENCE [LARGE SCALE GENOMIC DNA]</scope>
    <source>
        <strain evidence="1 2">AX-7</strain>
    </source>
</reference>
<dbReference type="AlphaFoldDB" id="A0A402CY12"/>
<dbReference type="OrthoDB" id="9793135at2"/>
<proteinExistence type="predicted"/>
<dbReference type="InterPro" id="IPR043751">
    <property type="entry name" value="DUF5696"/>
</dbReference>
<evidence type="ECO:0000313" key="1">
    <source>
        <dbReference type="EMBL" id="BDI32089.1"/>
    </source>
</evidence>
<dbReference type="Pfam" id="PF18952">
    <property type="entry name" value="DUF5696"/>
    <property type="match status" value="1"/>
</dbReference>
<dbReference type="RefSeq" id="WP_119322214.1">
    <property type="nucleotide sequence ID" value="NZ_AP025739.1"/>
</dbReference>
<accession>A0A402CY12</accession>